<evidence type="ECO:0000313" key="19">
    <source>
        <dbReference type="Proteomes" id="UP001287356"/>
    </source>
</evidence>
<comment type="cofactor">
    <cofactor evidence="1">
        <name>Cu(2+)</name>
        <dbReference type="ChEBI" id="CHEBI:29036"/>
    </cofactor>
</comment>
<keyword evidence="10" id="KW-1015">Disulfide bond</keyword>
<evidence type="ECO:0000256" key="4">
    <source>
        <dbReference type="ARBA" id="ARBA00022723"/>
    </source>
</evidence>
<evidence type="ECO:0000256" key="15">
    <source>
        <dbReference type="ARBA" id="ARBA00047174"/>
    </source>
</evidence>
<dbReference type="InterPro" id="IPR005103">
    <property type="entry name" value="AA9_LPMO"/>
</dbReference>
<dbReference type="GO" id="GO:0046872">
    <property type="term" value="F:metal ion binding"/>
    <property type="evidence" value="ECO:0007669"/>
    <property type="project" value="UniProtKB-KW"/>
</dbReference>
<evidence type="ECO:0000256" key="1">
    <source>
        <dbReference type="ARBA" id="ARBA00001973"/>
    </source>
</evidence>
<evidence type="ECO:0000256" key="12">
    <source>
        <dbReference type="ARBA" id="ARBA00023326"/>
    </source>
</evidence>
<evidence type="ECO:0000256" key="2">
    <source>
        <dbReference type="ARBA" id="ARBA00004613"/>
    </source>
</evidence>
<evidence type="ECO:0000259" key="17">
    <source>
        <dbReference type="Pfam" id="PF03443"/>
    </source>
</evidence>
<keyword evidence="4" id="KW-0479">Metal-binding</keyword>
<dbReference type="GO" id="GO:0004497">
    <property type="term" value="F:monooxygenase activity"/>
    <property type="evidence" value="ECO:0007669"/>
    <property type="project" value="UniProtKB-KW"/>
</dbReference>
<dbReference type="GO" id="GO:0030245">
    <property type="term" value="P:cellulose catabolic process"/>
    <property type="evidence" value="ECO:0007669"/>
    <property type="project" value="UniProtKB-KW"/>
</dbReference>
<evidence type="ECO:0000256" key="9">
    <source>
        <dbReference type="ARBA" id="ARBA00023033"/>
    </source>
</evidence>
<comment type="similarity">
    <text evidence="13">Belongs to the polysaccharide monooxygenase AA9 family.</text>
</comment>
<keyword evidence="3" id="KW-0964">Secreted</keyword>
<feature type="chain" id="PRO_5041995516" description="lytic cellulose monooxygenase (C4-dehydrogenating)" evidence="16">
    <location>
        <begin position="22"/>
        <end position="252"/>
    </location>
</feature>
<evidence type="ECO:0000256" key="8">
    <source>
        <dbReference type="ARBA" id="ARBA00023008"/>
    </source>
</evidence>
<keyword evidence="19" id="KW-1185">Reference proteome</keyword>
<dbReference type="Proteomes" id="UP001287356">
    <property type="component" value="Unassembled WGS sequence"/>
</dbReference>
<evidence type="ECO:0000256" key="5">
    <source>
        <dbReference type="ARBA" id="ARBA00022729"/>
    </source>
</evidence>
<feature type="domain" description="Auxiliary Activity family 9 catalytic" evidence="17">
    <location>
        <begin position="20"/>
        <end position="241"/>
    </location>
</feature>
<evidence type="ECO:0000256" key="11">
    <source>
        <dbReference type="ARBA" id="ARBA00023277"/>
    </source>
</evidence>
<dbReference type="CDD" id="cd21175">
    <property type="entry name" value="LPMO_AA9"/>
    <property type="match status" value="1"/>
</dbReference>
<evidence type="ECO:0000256" key="7">
    <source>
        <dbReference type="ARBA" id="ARBA00023002"/>
    </source>
</evidence>
<evidence type="ECO:0000256" key="14">
    <source>
        <dbReference type="ARBA" id="ARBA00045077"/>
    </source>
</evidence>
<dbReference type="EC" id="1.14.99.56" evidence="15"/>
<evidence type="ECO:0000256" key="10">
    <source>
        <dbReference type="ARBA" id="ARBA00023157"/>
    </source>
</evidence>
<dbReference type="Gene3D" id="2.70.50.70">
    <property type="match status" value="1"/>
</dbReference>
<reference evidence="18" key="1">
    <citation type="journal article" date="2023" name="Mol. Phylogenet. Evol.">
        <title>Genome-scale phylogeny and comparative genomics of the fungal order Sordariales.</title>
        <authorList>
            <person name="Hensen N."/>
            <person name="Bonometti L."/>
            <person name="Westerberg I."/>
            <person name="Brannstrom I.O."/>
            <person name="Guillou S."/>
            <person name="Cros-Aarteil S."/>
            <person name="Calhoun S."/>
            <person name="Haridas S."/>
            <person name="Kuo A."/>
            <person name="Mondo S."/>
            <person name="Pangilinan J."/>
            <person name="Riley R."/>
            <person name="LaButti K."/>
            <person name="Andreopoulos B."/>
            <person name="Lipzen A."/>
            <person name="Chen C."/>
            <person name="Yan M."/>
            <person name="Daum C."/>
            <person name="Ng V."/>
            <person name="Clum A."/>
            <person name="Steindorff A."/>
            <person name="Ohm R.A."/>
            <person name="Martin F."/>
            <person name="Silar P."/>
            <person name="Natvig D.O."/>
            <person name="Lalanne C."/>
            <person name="Gautier V."/>
            <person name="Ament-Velasquez S.L."/>
            <person name="Kruys A."/>
            <person name="Hutchinson M.I."/>
            <person name="Powell A.J."/>
            <person name="Barry K."/>
            <person name="Miller A.N."/>
            <person name="Grigoriev I.V."/>
            <person name="Debuchy R."/>
            <person name="Gladieux P."/>
            <person name="Hiltunen Thoren M."/>
            <person name="Johannesson H."/>
        </authorList>
    </citation>
    <scope>NUCLEOTIDE SEQUENCE</scope>
    <source>
        <strain evidence="18">CBS 958.72</strain>
    </source>
</reference>
<proteinExistence type="inferred from homology"/>
<evidence type="ECO:0000256" key="16">
    <source>
        <dbReference type="SAM" id="SignalP"/>
    </source>
</evidence>
<protein>
    <recommendedName>
        <fullName evidence="15">lytic cellulose monooxygenase (C4-dehydrogenating)</fullName>
        <ecNumber evidence="15">1.14.99.56</ecNumber>
    </recommendedName>
</protein>
<dbReference type="PANTHER" id="PTHR33353">
    <property type="entry name" value="PUTATIVE (AFU_ORTHOLOGUE AFUA_1G12560)-RELATED"/>
    <property type="match status" value="1"/>
</dbReference>
<comment type="subcellular location">
    <subcellularLocation>
        <location evidence="2">Secreted</location>
    </subcellularLocation>
</comment>
<evidence type="ECO:0000313" key="18">
    <source>
        <dbReference type="EMBL" id="KAK3369244.1"/>
    </source>
</evidence>
<evidence type="ECO:0000256" key="13">
    <source>
        <dbReference type="ARBA" id="ARBA00044502"/>
    </source>
</evidence>
<keyword evidence="9" id="KW-0503">Monooxygenase</keyword>
<evidence type="ECO:0000256" key="3">
    <source>
        <dbReference type="ARBA" id="ARBA00022525"/>
    </source>
</evidence>
<feature type="signal peptide" evidence="16">
    <location>
        <begin position="1"/>
        <end position="21"/>
    </location>
</feature>
<keyword evidence="7" id="KW-0560">Oxidoreductase</keyword>
<dbReference type="GO" id="GO:0016787">
    <property type="term" value="F:hydrolase activity"/>
    <property type="evidence" value="ECO:0007669"/>
    <property type="project" value="UniProtKB-KW"/>
</dbReference>
<keyword evidence="11" id="KW-0119">Carbohydrate metabolism</keyword>
<name>A0AAE0K3H3_9PEZI</name>
<comment type="catalytic activity">
    <reaction evidence="14">
        <text>[(1-&gt;4)-beta-D-glucosyl]n+m + reduced acceptor + O2 = 4-dehydro-beta-D-glucosyl-[(1-&gt;4)-beta-D-glucosyl]n-1 + [(1-&gt;4)-beta-D-glucosyl]m + acceptor + H2O.</text>
        <dbReference type="EC" id="1.14.99.56"/>
    </reaction>
</comment>
<keyword evidence="18" id="KW-0378">Hydrolase</keyword>
<keyword evidence="6" id="KW-0136">Cellulose degradation</keyword>
<sequence>MTLSNLGVITLLAAGHAAAHGFVQYIEAEGVQYRGYDPGFRYQDPAPRVAGWYADNPDIGFVGPQSFADPDIICHRSARAGQEYVAVRAGATVTLQWLTWPESHVGPIIDYLAPCPSAGGCAGADKTQLKFVKLAQQALKPGATAGTDWLKAWVVDDFRRDGYRWRVHVPADLAAGLYVLRHEILALHSAWDVNGAQAYPQCVNLNVTVGGATEIAGGVSPVEFYSAEDPGIHVNVYGGLTKYPYPGPPLWR</sequence>
<reference evidence="18" key="2">
    <citation type="submission" date="2023-06" db="EMBL/GenBank/DDBJ databases">
        <authorList>
            <consortium name="Lawrence Berkeley National Laboratory"/>
            <person name="Haridas S."/>
            <person name="Hensen N."/>
            <person name="Bonometti L."/>
            <person name="Westerberg I."/>
            <person name="Brannstrom I.O."/>
            <person name="Guillou S."/>
            <person name="Cros-Aarteil S."/>
            <person name="Calhoun S."/>
            <person name="Kuo A."/>
            <person name="Mondo S."/>
            <person name="Pangilinan J."/>
            <person name="Riley R."/>
            <person name="Labutti K."/>
            <person name="Andreopoulos B."/>
            <person name="Lipzen A."/>
            <person name="Chen C."/>
            <person name="Yanf M."/>
            <person name="Daum C."/>
            <person name="Ng V."/>
            <person name="Clum A."/>
            <person name="Steindorff A."/>
            <person name="Ohm R."/>
            <person name="Martin F."/>
            <person name="Silar P."/>
            <person name="Natvig D."/>
            <person name="Lalanne C."/>
            <person name="Gautier V."/>
            <person name="Ament-Velasquez S.L."/>
            <person name="Kruys A."/>
            <person name="Hutchinson M.I."/>
            <person name="Powell A.J."/>
            <person name="Barry K."/>
            <person name="Miller A.N."/>
            <person name="Grigoriev I.V."/>
            <person name="Debuchy R."/>
            <person name="Gladieux P."/>
            <person name="Thoren M.H."/>
            <person name="Johannesson H."/>
        </authorList>
    </citation>
    <scope>NUCLEOTIDE SEQUENCE</scope>
    <source>
        <strain evidence="18">CBS 958.72</strain>
    </source>
</reference>
<evidence type="ECO:0000256" key="6">
    <source>
        <dbReference type="ARBA" id="ARBA00023001"/>
    </source>
</evidence>
<gene>
    <name evidence="18" type="ORF">B0T24DRAFT_681271</name>
</gene>
<dbReference type="PANTHER" id="PTHR33353:SF34">
    <property type="entry name" value="ENDO-BETA-1,4-GLUCANASE D"/>
    <property type="match status" value="1"/>
</dbReference>
<keyword evidence="8" id="KW-0186">Copper</keyword>
<keyword evidence="5 16" id="KW-0732">Signal</keyword>
<comment type="caution">
    <text evidence="18">The sequence shown here is derived from an EMBL/GenBank/DDBJ whole genome shotgun (WGS) entry which is preliminary data.</text>
</comment>
<organism evidence="18 19">
    <name type="scientific">Lasiosphaeria ovina</name>
    <dbReference type="NCBI Taxonomy" id="92902"/>
    <lineage>
        <taxon>Eukaryota</taxon>
        <taxon>Fungi</taxon>
        <taxon>Dikarya</taxon>
        <taxon>Ascomycota</taxon>
        <taxon>Pezizomycotina</taxon>
        <taxon>Sordariomycetes</taxon>
        <taxon>Sordariomycetidae</taxon>
        <taxon>Sordariales</taxon>
        <taxon>Lasiosphaeriaceae</taxon>
        <taxon>Lasiosphaeria</taxon>
    </lineage>
</organism>
<keyword evidence="12" id="KW-0624">Polysaccharide degradation</keyword>
<dbReference type="InterPro" id="IPR049892">
    <property type="entry name" value="AA9"/>
</dbReference>
<dbReference type="Pfam" id="PF03443">
    <property type="entry name" value="AA9"/>
    <property type="match status" value="1"/>
</dbReference>
<dbReference type="AlphaFoldDB" id="A0AAE0K3H3"/>
<accession>A0AAE0K3H3</accession>
<dbReference type="GO" id="GO:0005576">
    <property type="term" value="C:extracellular region"/>
    <property type="evidence" value="ECO:0007669"/>
    <property type="project" value="UniProtKB-SubCell"/>
</dbReference>
<dbReference type="EMBL" id="JAULSN010000006">
    <property type="protein sequence ID" value="KAK3369244.1"/>
    <property type="molecule type" value="Genomic_DNA"/>
</dbReference>